<reference evidence="3 4" key="1">
    <citation type="submission" date="2020-08" db="EMBL/GenBank/DDBJ databases">
        <title>Genome public.</title>
        <authorList>
            <person name="Liu C."/>
            <person name="Sun Q."/>
        </authorList>
    </citation>
    <scope>NUCLEOTIDE SEQUENCE [LARGE SCALE GENOMIC DNA]</scope>
    <source>
        <strain evidence="3 4">BX0805</strain>
    </source>
</reference>
<name>A0ABR7I7F8_9FIRM</name>
<proteinExistence type="inferred from homology"/>
<protein>
    <submittedName>
        <fullName evidence="3">NAD(P)-dependent oxidoreductase</fullName>
    </submittedName>
</protein>
<accession>A0ABR7I7F8</accession>
<dbReference type="Proteomes" id="UP000621540">
    <property type="component" value="Unassembled WGS sequence"/>
</dbReference>
<organism evidence="3 4">
    <name type="scientific">Roseburia yibonii</name>
    <dbReference type="NCBI Taxonomy" id="2763063"/>
    <lineage>
        <taxon>Bacteria</taxon>
        <taxon>Bacillati</taxon>
        <taxon>Bacillota</taxon>
        <taxon>Clostridia</taxon>
        <taxon>Lachnospirales</taxon>
        <taxon>Lachnospiraceae</taxon>
        <taxon>Roseburia</taxon>
    </lineage>
</organism>
<dbReference type="PANTHER" id="PTHR43000">
    <property type="entry name" value="DTDP-D-GLUCOSE 4,6-DEHYDRATASE-RELATED"/>
    <property type="match status" value="1"/>
</dbReference>
<sequence>MAKKKILVTGANGYIGRHVVTALLDMGCEVIASDFAFDGVDERAIRNETPIFSDDPELFDKMGRPDACIHMAWRNGFQHNAETHITDLPNHYLFLKNMMEGGLKQVAVMGTMHEIGYWEGAITENTPANPISLYGIAKNALRQITIQLAKEKGVILQWLRAYYILGDDLKNNSIFSRIVKLEQEGSPTFPFTSGKNKYDFINVDELAAQISAATIQTEVQGIINCCTGNPVSLADKVEEFIKEKNYKIRPEYGAFPDRPYDSPGVWGDPEKINQIMKNC</sequence>
<evidence type="ECO:0000259" key="2">
    <source>
        <dbReference type="Pfam" id="PF01370"/>
    </source>
</evidence>
<dbReference type="Pfam" id="PF01370">
    <property type="entry name" value="Epimerase"/>
    <property type="match status" value="1"/>
</dbReference>
<dbReference type="Gene3D" id="3.40.50.720">
    <property type="entry name" value="NAD(P)-binding Rossmann-like Domain"/>
    <property type="match status" value="1"/>
</dbReference>
<feature type="domain" description="NAD-dependent epimerase/dehydratase" evidence="2">
    <location>
        <begin position="6"/>
        <end position="224"/>
    </location>
</feature>
<dbReference type="InterPro" id="IPR001509">
    <property type="entry name" value="Epimerase_deHydtase"/>
</dbReference>
<dbReference type="InterPro" id="IPR036291">
    <property type="entry name" value="NAD(P)-bd_dom_sf"/>
</dbReference>
<dbReference type="EMBL" id="JACOQH010000001">
    <property type="protein sequence ID" value="MBC5752803.1"/>
    <property type="molecule type" value="Genomic_DNA"/>
</dbReference>
<comment type="caution">
    <text evidence="3">The sequence shown here is derived from an EMBL/GenBank/DDBJ whole genome shotgun (WGS) entry which is preliminary data.</text>
</comment>
<evidence type="ECO:0000256" key="1">
    <source>
        <dbReference type="ARBA" id="ARBA00007637"/>
    </source>
</evidence>
<evidence type="ECO:0000313" key="3">
    <source>
        <dbReference type="EMBL" id="MBC5752803.1"/>
    </source>
</evidence>
<evidence type="ECO:0000313" key="4">
    <source>
        <dbReference type="Proteomes" id="UP000621540"/>
    </source>
</evidence>
<keyword evidence="4" id="KW-1185">Reference proteome</keyword>
<dbReference type="RefSeq" id="WP_186981498.1">
    <property type="nucleotide sequence ID" value="NZ_JACOQH010000001.1"/>
</dbReference>
<comment type="similarity">
    <text evidence="1">Belongs to the NAD(P)-dependent epimerase/dehydratase family.</text>
</comment>
<dbReference type="SUPFAM" id="SSF51735">
    <property type="entry name" value="NAD(P)-binding Rossmann-fold domains"/>
    <property type="match status" value="1"/>
</dbReference>
<gene>
    <name evidence="3" type="ORF">H8Z76_01970</name>
</gene>